<evidence type="ECO:0000313" key="3">
    <source>
        <dbReference type="Proteomes" id="UP000272400"/>
    </source>
</evidence>
<sequence>MAVGRSGSWISADAPLGKVVAMGRGRAQPVTVGILRRSYPEVVSIWWGKATCVWRALVHVDGLDTWAIGETLDRLGNALWALLRGRHRLSAPPRSAAGGRPVASVGTVPALPEPPVCGADAPVPPASASRRAVPVPNSLGTDDYWPGVPARRDPGPRRPGLLVRFGGRVRGRRAAA</sequence>
<dbReference type="AlphaFoldDB" id="A0A3N1DCJ7"/>
<reference evidence="2 3" key="1">
    <citation type="submission" date="2018-11" db="EMBL/GenBank/DDBJ databases">
        <title>Sequencing the genomes of 1000 actinobacteria strains.</title>
        <authorList>
            <person name="Klenk H.-P."/>
        </authorList>
    </citation>
    <scope>NUCLEOTIDE SEQUENCE [LARGE SCALE GENOMIC DNA]</scope>
    <source>
        <strain evidence="2 3">DSM 44254</strain>
    </source>
</reference>
<gene>
    <name evidence="2" type="ORF">EDD29_8995</name>
</gene>
<evidence type="ECO:0000313" key="2">
    <source>
        <dbReference type="EMBL" id="ROO91243.1"/>
    </source>
</evidence>
<comment type="caution">
    <text evidence="2">The sequence shown here is derived from an EMBL/GenBank/DDBJ whole genome shotgun (WGS) entry which is preliminary data.</text>
</comment>
<keyword evidence="3" id="KW-1185">Reference proteome</keyword>
<feature type="region of interest" description="Disordered" evidence="1">
    <location>
        <begin position="142"/>
        <end position="163"/>
    </location>
</feature>
<evidence type="ECO:0000256" key="1">
    <source>
        <dbReference type="SAM" id="MobiDB-lite"/>
    </source>
</evidence>
<proteinExistence type="predicted"/>
<accession>A0A3N1DCJ7</accession>
<dbReference type="Proteomes" id="UP000272400">
    <property type="component" value="Unassembled WGS sequence"/>
</dbReference>
<protein>
    <submittedName>
        <fullName evidence="2">Uncharacterized protein</fullName>
    </submittedName>
</protein>
<organism evidence="2 3">
    <name type="scientific">Actinocorallia herbida</name>
    <dbReference type="NCBI Taxonomy" id="58109"/>
    <lineage>
        <taxon>Bacteria</taxon>
        <taxon>Bacillati</taxon>
        <taxon>Actinomycetota</taxon>
        <taxon>Actinomycetes</taxon>
        <taxon>Streptosporangiales</taxon>
        <taxon>Thermomonosporaceae</taxon>
        <taxon>Actinocorallia</taxon>
    </lineage>
</organism>
<dbReference type="EMBL" id="RJKE01000001">
    <property type="protein sequence ID" value="ROO91243.1"/>
    <property type="molecule type" value="Genomic_DNA"/>
</dbReference>
<name>A0A3N1DCJ7_9ACTN</name>